<dbReference type="InterPro" id="IPR017853">
    <property type="entry name" value="GH"/>
</dbReference>
<gene>
    <name evidence="10" type="ORF">Dbus_chr2Lg2098</name>
</gene>
<dbReference type="SUPFAM" id="SSF54556">
    <property type="entry name" value="Chitinase insertion domain"/>
    <property type="match status" value="1"/>
</dbReference>
<evidence type="ECO:0000256" key="2">
    <source>
        <dbReference type="ARBA" id="ARBA00006606"/>
    </source>
</evidence>
<comment type="similarity">
    <text evidence="2">Belongs to the glycosyl hydrolase 18 family. IDGF subfamily.</text>
</comment>
<feature type="signal peptide" evidence="8">
    <location>
        <begin position="1"/>
        <end position="21"/>
    </location>
</feature>
<dbReference type="FunFam" id="3.20.20.80:FF:000071">
    <property type="entry name" value="Imaginal disc growth factor"/>
    <property type="match status" value="1"/>
</dbReference>
<dbReference type="InterPro" id="IPR015520">
    <property type="entry name" value="IDGF"/>
</dbReference>
<evidence type="ECO:0000313" key="11">
    <source>
        <dbReference type="Proteomes" id="UP000494163"/>
    </source>
</evidence>
<reference evidence="10 11" key="1">
    <citation type="submission" date="2015-08" db="EMBL/GenBank/DDBJ databases">
        <title>Ancestral chromatin configuration constrains chromatin evolution on differentiating sex chromosomes in Drosophila.</title>
        <authorList>
            <person name="Zhou Q."/>
            <person name="Bachtrog D."/>
        </authorList>
    </citation>
    <scope>NUCLEOTIDE SEQUENCE [LARGE SCALE GENOMIC DNA]</scope>
    <source>
        <tissue evidence="10">Whole larvae</tissue>
    </source>
</reference>
<dbReference type="EMBL" id="CP012523">
    <property type="protein sequence ID" value="ALC40013.1"/>
    <property type="molecule type" value="Genomic_DNA"/>
</dbReference>
<keyword evidence="4" id="KW-0964">Secreted</keyword>
<keyword evidence="5 8" id="KW-0732">Signal</keyword>
<sequence length="456" mass="51062">SMRSLWLGLAMSLLLSPLINAAPNLVCYYDSRGFERQGLGQFSLTDMELALQFCTHVIYGYAGIHAETYELQSLNQPLDFERRHFSQVTALKEKYPYVKFLLSVGGDRDVVHDEKYINLLEAGAQSQRRFIESARDVVRRFNFDGLDLAFQLPRNKPRKVHSDVGMAWKSFKKLFTGDFVVDTNSEQHKTQMTELVRDLSSAFKANDLLVSLTVLPNVNSSCKSTAVEVHPLCLTYSLLGYFDAPAIASKVDFINLGTFDFLTPARNPEEADFTSPLYEAYGNRLAHYNVNFQMEHWLLQRVPASKLNIGIGSFGRAWKLTSDSGTTGEPIVQATNGPAPAGAQSKTDGLLNWAEVCQLLPNPSNMHNKGALAPLKRVADPNRRFGSYAYRAADENGEFGMWVSYEDPETASSKAQYVRAKNLGGVALFDLTLDDFRGQCTGDRFPMLRAIKYRLL</sequence>
<dbReference type="InterPro" id="IPR050314">
    <property type="entry name" value="Glycosyl_Hydrlase_18"/>
</dbReference>
<name>A0A0M3QU42_DROBS</name>
<organism evidence="10 11">
    <name type="scientific">Drosophila busckii</name>
    <name type="common">Fruit fly</name>
    <dbReference type="NCBI Taxonomy" id="30019"/>
    <lineage>
        <taxon>Eukaryota</taxon>
        <taxon>Metazoa</taxon>
        <taxon>Ecdysozoa</taxon>
        <taxon>Arthropoda</taxon>
        <taxon>Hexapoda</taxon>
        <taxon>Insecta</taxon>
        <taxon>Pterygota</taxon>
        <taxon>Neoptera</taxon>
        <taxon>Endopterygota</taxon>
        <taxon>Diptera</taxon>
        <taxon>Brachycera</taxon>
        <taxon>Muscomorpha</taxon>
        <taxon>Ephydroidea</taxon>
        <taxon>Drosophilidae</taxon>
        <taxon>Drosophila</taxon>
    </lineage>
</organism>
<evidence type="ECO:0000313" key="10">
    <source>
        <dbReference type="EMBL" id="ALC40013.1"/>
    </source>
</evidence>
<dbReference type="SMR" id="A0A0M3QU42"/>
<dbReference type="GO" id="GO:0008061">
    <property type="term" value="F:chitin binding"/>
    <property type="evidence" value="ECO:0007669"/>
    <property type="project" value="InterPro"/>
</dbReference>
<evidence type="ECO:0000256" key="1">
    <source>
        <dbReference type="ARBA" id="ARBA00004613"/>
    </source>
</evidence>
<keyword evidence="11" id="KW-1185">Reference proteome</keyword>
<feature type="domain" description="GH18" evidence="9">
    <location>
        <begin position="23"/>
        <end position="456"/>
    </location>
</feature>
<evidence type="ECO:0000259" key="9">
    <source>
        <dbReference type="PROSITE" id="PS51910"/>
    </source>
</evidence>
<dbReference type="STRING" id="30019.A0A0M3QU42"/>
<dbReference type="GO" id="GO:0006032">
    <property type="term" value="P:chitin catabolic process"/>
    <property type="evidence" value="ECO:0007669"/>
    <property type="project" value="TreeGrafter"/>
</dbReference>
<dbReference type="InterPro" id="IPR001223">
    <property type="entry name" value="Glyco_hydro18_cat"/>
</dbReference>
<dbReference type="InterPro" id="IPR011583">
    <property type="entry name" value="Chitinase_II/V-like_cat"/>
</dbReference>
<dbReference type="FunFam" id="3.10.50.10:FF:000007">
    <property type="entry name" value="chitinase-like protein Idgf4"/>
    <property type="match status" value="1"/>
</dbReference>
<comment type="subcellular location">
    <subcellularLocation>
        <location evidence="1">Secreted</location>
    </subcellularLocation>
</comment>
<dbReference type="PANTHER" id="PTHR11177">
    <property type="entry name" value="CHITINASE"/>
    <property type="match status" value="1"/>
</dbReference>
<dbReference type="PROSITE" id="PS51910">
    <property type="entry name" value="GH18_2"/>
    <property type="match status" value="1"/>
</dbReference>
<dbReference type="GO" id="GO:0005576">
    <property type="term" value="C:extracellular region"/>
    <property type="evidence" value="ECO:0007669"/>
    <property type="project" value="UniProtKB-SubCell"/>
</dbReference>
<dbReference type="SMART" id="SM00636">
    <property type="entry name" value="Glyco_18"/>
    <property type="match status" value="1"/>
</dbReference>
<accession>A0A0M3QU42</accession>
<evidence type="ECO:0000256" key="3">
    <source>
        <dbReference type="ARBA" id="ARBA00022473"/>
    </source>
</evidence>
<dbReference type="Gene3D" id="3.10.50.10">
    <property type="match status" value="1"/>
</dbReference>
<evidence type="ECO:0000256" key="4">
    <source>
        <dbReference type="ARBA" id="ARBA00022525"/>
    </source>
</evidence>
<dbReference type="AlphaFoldDB" id="A0A0M3QU42"/>
<keyword evidence="3" id="KW-0217">Developmental protein</keyword>
<dbReference type="SUPFAM" id="SSF51445">
    <property type="entry name" value="(Trans)glycosidases"/>
    <property type="match status" value="1"/>
</dbReference>
<dbReference type="OrthoDB" id="76388at2759"/>
<evidence type="ECO:0000256" key="7">
    <source>
        <dbReference type="ARBA" id="ARBA00023180"/>
    </source>
</evidence>
<feature type="non-terminal residue" evidence="10">
    <location>
        <position position="1"/>
    </location>
</feature>
<dbReference type="OMA" id="VGMAWKS"/>
<dbReference type="Proteomes" id="UP000494163">
    <property type="component" value="Chromosome 2L"/>
</dbReference>
<dbReference type="GO" id="GO:0004568">
    <property type="term" value="F:chitinase activity"/>
    <property type="evidence" value="ECO:0007669"/>
    <property type="project" value="TreeGrafter"/>
</dbReference>
<feature type="chain" id="PRO_5005787967" evidence="8">
    <location>
        <begin position="22"/>
        <end position="456"/>
    </location>
</feature>
<keyword evidence="6" id="KW-1015">Disulfide bond</keyword>
<dbReference type="CDD" id="cd02873">
    <property type="entry name" value="GH18_IDGF"/>
    <property type="match status" value="1"/>
</dbReference>
<keyword evidence="7" id="KW-0325">Glycoprotein</keyword>
<dbReference type="InterPro" id="IPR029070">
    <property type="entry name" value="Chitinase_insertion_sf"/>
</dbReference>
<dbReference type="PANTHER" id="PTHR11177:SF235">
    <property type="entry name" value="CHITINASE-LIKE PROTEIN IDGF1-RELATED"/>
    <property type="match status" value="1"/>
</dbReference>
<dbReference type="Pfam" id="PF00704">
    <property type="entry name" value="Glyco_hydro_18"/>
    <property type="match status" value="1"/>
</dbReference>
<protein>
    <submittedName>
        <fullName evidence="10">Idgf3</fullName>
    </submittedName>
</protein>
<proteinExistence type="inferred from homology"/>
<evidence type="ECO:0000256" key="8">
    <source>
        <dbReference type="SAM" id="SignalP"/>
    </source>
</evidence>
<evidence type="ECO:0000256" key="6">
    <source>
        <dbReference type="ARBA" id="ARBA00023157"/>
    </source>
</evidence>
<evidence type="ECO:0000256" key="5">
    <source>
        <dbReference type="ARBA" id="ARBA00022729"/>
    </source>
</evidence>
<dbReference type="GO" id="GO:0005975">
    <property type="term" value="P:carbohydrate metabolic process"/>
    <property type="evidence" value="ECO:0007669"/>
    <property type="project" value="InterPro"/>
</dbReference>
<dbReference type="Gene3D" id="3.20.20.80">
    <property type="entry name" value="Glycosidases"/>
    <property type="match status" value="1"/>
</dbReference>